<feature type="compositionally biased region" description="Polar residues" evidence="1">
    <location>
        <begin position="339"/>
        <end position="349"/>
    </location>
</feature>
<feature type="compositionally biased region" description="Polar residues" evidence="1">
    <location>
        <begin position="69"/>
        <end position="98"/>
    </location>
</feature>
<feature type="compositionally biased region" description="Basic residues" evidence="1">
    <location>
        <begin position="771"/>
        <end position="783"/>
    </location>
</feature>
<dbReference type="AlphaFoldDB" id="A0A178Z5N8"/>
<dbReference type="STRING" id="1367422.A0A178Z5N8"/>
<feature type="compositionally biased region" description="Basic and acidic residues" evidence="1">
    <location>
        <begin position="204"/>
        <end position="214"/>
    </location>
</feature>
<feature type="region of interest" description="Disordered" evidence="1">
    <location>
        <begin position="646"/>
        <end position="783"/>
    </location>
</feature>
<evidence type="ECO:0000256" key="1">
    <source>
        <dbReference type="SAM" id="MobiDB-lite"/>
    </source>
</evidence>
<feature type="region of interest" description="Disordered" evidence="1">
    <location>
        <begin position="1"/>
        <end position="352"/>
    </location>
</feature>
<dbReference type="Proteomes" id="UP000078343">
    <property type="component" value="Unassembled WGS sequence"/>
</dbReference>
<feature type="compositionally biased region" description="Basic and acidic residues" evidence="1">
    <location>
        <begin position="499"/>
        <end position="509"/>
    </location>
</feature>
<feature type="compositionally biased region" description="Low complexity" evidence="1">
    <location>
        <begin position="8"/>
        <end position="61"/>
    </location>
</feature>
<accession>A0A178Z5N8</accession>
<feature type="region of interest" description="Disordered" evidence="1">
    <location>
        <begin position="497"/>
        <end position="525"/>
    </location>
</feature>
<feature type="compositionally biased region" description="Basic and acidic residues" evidence="1">
    <location>
        <begin position="742"/>
        <end position="757"/>
    </location>
</feature>
<evidence type="ECO:0000313" key="3">
    <source>
        <dbReference type="Proteomes" id="UP000078343"/>
    </source>
</evidence>
<name>A0A178Z5N8_9EURO</name>
<dbReference type="RefSeq" id="XP_018688451.1">
    <property type="nucleotide sequence ID" value="XM_018842290.1"/>
</dbReference>
<dbReference type="GeneID" id="30014952"/>
<comment type="caution">
    <text evidence="2">The sequence shown here is derived from an EMBL/GenBank/DDBJ whole genome shotgun (WGS) entry which is preliminary data.</text>
</comment>
<sequence length="783" mass="84600">MVLSKLAQLPTLPSLRLTTTQRQTRSRASTSASLTDSATPSPTQSSLDTSTSAGGATSVSDPGDHADTLATNTNPVSSATMKPKATTSNKHSPSSTGRRFQPKVIDLRDRRASSRVRKPTAKAQALGSRRYASPPPLLDTIIIEHTPPNFDLSPLKAPSTTSTLPKDAPEAAYPTLEVPSNPPTADPKPAKPPSSPPPQVGGEEAPHDVPETPSRRTSRRERKPTAKLLSDSGTAQKRPATEDVPDAAPPRKSARLSYSAARIPSKLRYSISANNSEADDAAAEAEKPPSPAVPSPKKSKVIVLKSKRLAEVFGPPKPRQENKSPGSKGKSKRRSHPSAVNTKGSTTQPHAAPVDIPGSCNLLCLSTSSRLLAFARIAREMPNAEDENEETIPGSVYDWRMYTQVWCQCAQFEQPKPGGTDPVELERALMPNPVSEGTNYDSIDLTTERTPDAELLSVPVNTILRASDSQQLSQLYTGSPSQSADQIPLNGTPATNGMRTEDSHRHAETHGPFCDEPSRNNTLYSRTPSIATIPTYEERLRDDHTALTEIRQMATARRLSWSFNMTFDEIQAMVREAEDREQQARQPTLYRQIASRPQNGIARANGHSEPHSRLRSTGFGVLLPPQASHQARRVASGRNWLKAGLTPPAVVNGEGDAAQERVTSNPTPPTPGSVEESTPAKPCGIYRTSSSLRPKSSRFRVDPRGLRGESPGPGTIINMKGPGGAAAEAKRATEGHANTGKSTKEFEEHQEREDGEKQKRRHRKEQEGHKLNGHGHGHGHGQP</sequence>
<gene>
    <name evidence="2" type="ORF">AYL99_10784</name>
</gene>
<protein>
    <submittedName>
        <fullName evidence="2">Uncharacterized protein</fullName>
    </submittedName>
</protein>
<reference evidence="2 3" key="1">
    <citation type="submission" date="2016-04" db="EMBL/GenBank/DDBJ databases">
        <title>Draft genome of Fonsecaea erecta CBS 125763.</title>
        <authorList>
            <person name="Weiss V.A."/>
            <person name="Vicente V.A."/>
            <person name="Raittz R.T."/>
            <person name="Moreno L.F."/>
            <person name="De Souza E.M."/>
            <person name="Pedrosa F.O."/>
            <person name="Steffens M.B."/>
            <person name="Faoro H."/>
            <person name="Tadra-Sfeir M.Z."/>
            <person name="Najafzadeh M.J."/>
            <person name="Felipe M.S."/>
            <person name="Teixeira M."/>
            <person name="Sun J."/>
            <person name="Xi L."/>
            <person name="Gomes R."/>
            <person name="De Azevedo C.M."/>
            <person name="Salgado C.G."/>
            <person name="Da Silva M.B."/>
            <person name="Nascimento M.F."/>
            <person name="Queiroz-Telles F."/>
            <person name="Attili D.S."/>
            <person name="Gorbushina A."/>
        </authorList>
    </citation>
    <scope>NUCLEOTIDE SEQUENCE [LARGE SCALE GENOMIC DNA]</scope>
    <source>
        <strain evidence="2 3">CBS 125763</strain>
    </source>
</reference>
<evidence type="ECO:0000313" key="2">
    <source>
        <dbReference type="EMBL" id="OAP55084.1"/>
    </source>
</evidence>
<dbReference type="OrthoDB" id="4156059at2759"/>
<dbReference type="EMBL" id="LVYI01000012">
    <property type="protein sequence ID" value="OAP55084.1"/>
    <property type="molecule type" value="Genomic_DNA"/>
</dbReference>
<feature type="compositionally biased region" description="Pro residues" evidence="1">
    <location>
        <begin position="180"/>
        <end position="199"/>
    </location>
</feature>
<proteinExistence type="predicted"/>
<organism evidence="2 3">
    <name type="scientific">Fonsecaea erecta</name>
    <dbReference type="NCBI Taxonomy" id="1367422"/>
    <lineage>
        <taxon>Eukaryota</taxon>
        <taxon>Fungi</taxon>
        <taxon>Dikarya</taxon>
        <taxon>Ascomycota</taxon>
        <taxon>Pezizomycotina</taxon>
        <taxon>Eurotiomycetes</taxon>
        <taxon>Chaetothyriomycetidae</taxon>
        <taxon>Chaetothyriales</taxon>
        <taxon>Herpotrichiellaceae</taxon>
        <taxon>Fonsecaea</taxon>
    </lineage>
</organism>
<keyword evidence="3" id="KW-1185">Reference proteome</keyword>